<reference evidence="6 7" key="1">
    <citation type="submission" date="2024-02" db="EMBL/GenBank/DDBJ databases">
        <title>De novo assembly and annotation of 12 fungi associated with fruit tree decline syndrome in Ontario, Canada.</title>
        <authorList>
            <person name="Sulman M."/>
            <person name="Ellouze W."/>
            <person name="Ilyukhin E."/>
        </authorList>
    </citation>
    <scope>NUCLEOTIDE SEQUENCE [LARGE SCALE GENOMIC DNA]</scope>
    <source>
        <strain evidence="6 7">M97-236</strain>
    </source>
</reference>
<gene>
    <name evidence="6" type="ORF">SLS59_006680</name>
</gene>
<keyword evidence="7" id="KW-1185">Reference proteome</keyword>
<dbReference type="Pfam" id="PF07690">
    <property type="entry name" value="MFS_1"/>
    <property type="match status" value="1"/>
</dbReference>
<accession>A0ABR3R1V0</accession>
<comment type="subcellular location">
    <subcellularLocation>
        <location evidence="1">Membrane</location>
        <topology evidence="1">Multi-pass membrane protein</topology>
    </subcellularLocation>
</comment>
<proteinExistence type="predicted"/>
<dbReference type="Proteomes" id="UP001521222">
    <property type="component" value="Unassembled WGS sequence"/>
</dbReference>
<dbReference type="PANTHER" id="PTHR23294">
    <property type="entry name" value="ET TRANSLATION PRODUCT-RELATED"/>
    <property type="match status" value="1"/>
</dbReference>
<keyword evidence="3 5" id="KW-1133">Transmembrane helix</keyword>
<organism evidence="6 7">
    <name type="scientific">Nothophoma quercina</name>
    <dbReference type="NCBI Taxonomy" id="749835"/>
    <lineage>
        <taxon>Eukaryota</taxon>
        <taxon>Fungi</taxon>
        <taxon>Dikarya</taxon>
        <taxon>Ascomycota</taxon>
        <taxon>Pezizomycotina</taxon>
        <taxon>Dothideomycetes</taxon>
        <taxon>Pleosporomycetidae</taxon>
        <taxon>Pleosporales</taxon>
        <taxon>Pleosporineae</taxon>
        <taxon>Didymellaceae</taxon>
        <taxon>Nothophoma</taxon>
    </lineage>
</organism>
<dbReference type="InterPro" id="IPR036259">
    <property type="entry name" value="MFS_trans_sf"/>
</dbReference>
<evidence type="ECO:0000256" key="5">
    <source>
        <dbReference type="SAM" id="Phobius"/>
    </source>
</evidence>
<evidence type="ECO:0000256" key="3">
    <source>
        <dbReference type="ARBA" id="ARBA00022989"/>
    </source>
</evidence>
<feature type="transmembrane region" description="Helical" evidence="5">
    <location>
        <begin position="76"/>
        <end position="97"/>
    </location>
</feature>
<evidence type="ECO:0000313" key="6">
    <source>
        <dbReference type="EMBL" id="KAL1598396.1"/>
    </source>
</evidence>
<evidence type="ECO:0000256" key="4">
    <source>
        <dbReference type="ARBA" id="ARBA00023136"/>
    </source>
</evidence>
<feature type="transmembrane region" description="Helical" evidence="5">
    <location>
        <begin position="45"/>
        <end position="64"/>
    </location>
</feature>
<dbReference type="Gene3D" id="1.20.1250.20">
    <property type="entry name" value="MFS general substrate transporter like domains"/>
    <property type="match status" value="1"/>
</dbReference>
<dbReference type="InterPro" id="IPR011701">
    <property type="entry name" value="MFS"/>
</dbReference>
<evidence type="ECO:0000313" key="7">
    <source>
        <dbReference type="Proteomes" id="UP001521222"/>
    </source>
</evidence>
<sequence length="158" mass="16927">MSWRPEYPYASGPIIGIGAGMVFITAGYIATAYPEEGDKGSFATILMNMQALGSVIGGLIPVIINKNSDTISGVPRSVYISFMIIMVIGGLLCLLLLRPQKLTRDDGSVVAVHPARGAWEELRSNLLIFADPTLLMMVPAFLPSEGFLVYSGSVNGKF</sequence>
<dbReference type="InterPro" id="IPR051617">
    <property type="entry name" value="UNC-93-like_regulator"/>
</dbReference>
<keyword evidence="2 5" id="KW-0812">Transmembrane</keyword>
<evidence type="ECO:0000256" key="1">
    <source>
        <dbReference type="ARBA" id="ARBA00004141"/>
    </source>
</evidence>
<dbReference type="SUPFAM" id="SSF103473">
    <property type="entry name" value="MFS general substrate transporter"/>
    <property type="match status" value="1"/>
</dbReference>
<feature type="transmembrane region" description="Helical" evidence="5">
    <location>
        <begin position="12"/>
        <end position="33"/>
    </location>
</feature>
<dbReference type="PANTHER" id="PTHR23294:SF59">
    <property type="entry name" value="UNC93-LIKE PROTEIN C922.05C"/>
    <property type="match status" value="1"/>
</dbReference>
<comment type="caution">
    <text evidence="6">The sequence shown here is derived from an EMBL/GenBank/DDBJ whole genome shotgun (WGS) entry which is preliminary data.</text>
</comment>
<evidence type="ECO:0000256" key="2">
    <source>
        <dbReference type="ARBA" id="ARBA00022692"/>
    </source>
</evidence>
<keyword evidence="4 5" id="KW-0472">Membrane</keyword>
<protein>
    <submittedName>
        <fullName evidence="6">Uncharacterized protein</fullName>
    </submittedName>
</protein>
<name>A0ABR3R1V0_9PLEO</name>
<dbReference type="EMBL" id="JAKIXB020000022">
    <property type="protein sequence ID" value="KAL1598396.1"/>
    <property type="molecule type" value="Genomic_DNA"/>
</dbReference>